<gene>
    <name evidence="2" type="ORF">DFR56_11165</name>
</gene>
<feature type="transmembrane region" description="Helical" evidence="1">
    <location>
        <begin position="71"/>
        <end position="100"/>
    </location>
</feature>
<evidence type="ECO:0000313" key="2">
    <source>
        <dbReference type="EMBL" id="PXW85297.1"/>
    </source>
</evidence>
<dbReference type="InterPro" id="IPR007313">
    <property type="entry name" value="FxsA"/>
</dbReference>
<organism evidence="2 3">
    <name type="scientific">Pseudogracilibacillus auburnensis</name>
    <dbReference type="NCBI Taxonomy" id="1494959"/>
    <lineage>
        <taxon>Bacteria</taxon>
        <taxon>Bacillati</taxon>
        <taxon>Bacillota</taxon>
        <taxon>Bacilli</taxon>
        <taxon>Bacillales</taxon>
        <taxon>Bacillaceae</taxon>
        <taxon>Pseudogracilibacillus</taxon>
    </lineage>
</organism>
<keyword evidence="3" id="KW-1185">Reference proteome</keyword>
<dbReference type="PANTHER" id="PTHR35335:SF1">
    <property type="entry name" value="UPF0716 PROTEIN FXSA"/>
    <property type="match status" value="1"/>
</dbReference>
<dbReference type="AlphaFoldDB" id="A0A2V3VTT3"/>
<dbReference type="OrthoDB" id="9792788at2"/>
<accession>A0A2V3VTT3</accession>
<dbReference type="EMBL" id="QJJQ01000011">
    <property type="protein sequence ID" value="PXW85297.1"/>
    <property type="molecule type" value="Genomic_DNA"/>
</dbReference>
<name>A0A2V3VTT3_9BACI</name>
<sequence length="129" mass="14625">MYWLILIFILVPATEIAIFIWTGSKIGALPVALLIIFTGMVGVALVRKQGLETWRRAQFAIHNREVPREQILDGICIIAGGIFLLTPGFITDLLGFLLVLPMTRKPFKTFLGFLIMKRIANGKIPFRRW</sequence>
<reference evidence="2 3" key="1">
    <citation type="submission" date="2018-05" db="EMBL/GenBank/DDBJ databases">
        <title>Genomic Encyclopedia of Type Strains, Phase IV (KMG-IV): sequencing the most valuable type-strain genomes for metagenomic binning, comparative biology and taxonomic classification.</title>
        <authorList>
            <person name="Goeker M."/>
        </authorList>
    </citation>
    <scope>NUCLEOTIDE SEQUENCE [LARGE SCALE GENOMIC DNA]</scope>
    <source>
        <strain evidence="2 3">DSM 28556</strain>
    </source>
</reference>
<dbReference type="Pfam" id="PF04186">
    <property type="entry name" value="FxsA"/>
    <property type="match status" value="1"/>
</dbReference>
<dbReference type="GO" id="GO:0016020">
    <property type="term" value="C:membrane"/>
    <property type="evidence" value="ECO:0007669"/>
    <property type="project" value="InterPro"/>
</dbReference>
<keyword evidence="1" id="KW-1133">Transmembrane helix</keyword>
<dbReference type="Proteomes" id="UP000247978">
    <property type="component" value="Unassembled WGS sequence"/>
</dbReference>
<keyword evidence="1" id="KW-0472">Membrane</keyword>
<dbReference type="PANTHER" id="PTHR35335">
    <property type="entry name" value="UPF0716 PROTEIN FXSA"/>
    <property type="match status" value="1"/>
</dbReference>
<comment type="caution">
    <text evidence="2">The sequence shown here is derived from an EMBL/GenBank/DDBJ whole genome shotgun (WGS) entry which is preliminary data.</text>
</comment>
<feature type="transmembrane region" description="Helical" evidence="1">
    <location>
        <begin position="26"/>
        <end position="46"/>
    </location>
</feature>
<evidence type="ECO:0000313" key="3">
    <source>
        <dbReference type="Proteomes" id="UP000247978"/>
    </source>
</evidence>
<keyword evidence="1" id="KW-0812">Transmembrane</keyword>
<dbReference type="RefSeq" id="WP_110396214.1">
    <property type="nucleotide sequence ID" value="NZ_JBHUHB010000001.1"/>
</dbReference>
<proteinExistence type="predicted"/>
<dbReference type="NCBIfam" id="NF008528">
    <property type="entry name" value="PRK11463.1-2"/>
    <property type="match status" value="1"/>
</dbReference>
<protein>
    <submittedName>
        <fullName evidence="2">UPF0716 protein FxsA</fullName>
    </submittedName>
</protein>
<evidence type="ECO:0000256" key="1">
    <source>
        <dbReference type="SAM" id="Phobius"/>
    </source>
</evidence>